<accession>A0A1V9ZVG6</accession>
<dbReference type="SUPFAM" id="SSF52058">
    <property type="entry name" value="L domain-like"/>
    <property type="match status" value="1"/>
</dbReference>
<protein>
    <submittedName>
        <fullName evidence="1">Uncharacterized protein</fullName>
    </submittedName>
</protein>
<dbReference type="SUPFAM" id="SSF52047">
    <property type="entry name" value="RNI-like"/>
    <property type="match status" value="1"/>
</dbReference>
<dbReference type="AlphaFoldDB" id="A0A1V9ZVG6"/>
<gene>
    <name evidence="1" type="ORF">THRCLA_21528</name>
</gene>
<dbReference type="EMBL" id="JNBS01001300">
    <property type="protein sequence ID" value="OQS02022.1"/>
    <property type="molecule type" value="Genomic_DNA"/>
</dbReference>
<proteinExistence type="predicted"/>
<keyword evidence="2" id="KW-1185">Reference proteome</keyword>
<comment type="caution">
    <text evidence="1">The sequence shown here is derived from an EMBL/GenBank/DDBJ whole genome shotgun (WGS) entry which is preliminary data.</text>
</comment>
<dbReference type="Gene3D" id="3.80.10.10">
    <property type="entry name" value="Ribonuclease Inhibitor"/>
    <property type="match status" value="2"/>
</dbReference>
<dbReference type="OrthoDB" id="66519at2759"/>
<evidence type="ECO:0000313" key="1">
    <source>
        <dbReference type="EMBL" id="OQS02022.1"/>
    </source>
</evidence>
<dbReference type="STRING" id="74557.A0A1V9ZVG6"/>
<name>A0A1V9ZVG6_9STRA</name>
<sequence>MAPQQSSTNSANTTLKCVVSILTLKQSTLIDLAVPRHWLLFGLGCHAQTIDFLDGSVVHDGGLDQLKSVQSISFHQCDFIRNPTALKHCRSLSFISCDQLCDVQALDSVEILDISGSRNVQNIEQLTSIKSLTLGRGNFQSPKKLGAMEELTLTFSTFSSWLPHISDCYHIEHLHVKQCLLTLAQPARISATHVQLSSCENLQQLDFFAHVSSIAISRSRALKTCAFDEFQLLQSVRIQASTCLSNVTAFSSCQSVHLSLCVNLSDVNALKCCRSVEISCCPLVNDISQLSTVYDLTLHRCVDLASIDDLQQNHFLRVSECYRITHVGHLQHLHTLELVRCHRVVDSNALANGKHFAVTLSGCNITNVDAWYRHQTLHTMDLSNNHDLTSVDSLGFLHTLRLDSTGVISLESLRNLHSISLSGCDWIEDVSPLANAHTIDLSYCMSLENVAPLSHVHTLNLTGTNVSKVSCLQLVYDLNLTGCHSITDDEVNELIYIHTLVLDGCYQLTKVHGLKFVHSLSLANCIGIKDVSMLGHVHSLTLTGCLNIAEFAVE</sequence>
<reference evidence="1 2" key="1">
    <citation type="journal article" date="2014" name="Genome Biol. Evol.">
        <title>The secreted proteins of Achlya hypogyna and Thraustotheca clavata identify the ancestral oomycete secretome and reveal gene acquisitions by horizontal gene transfer.</title>
        <authorList>
            <person name="Misner I."/>
            <person name="Blouin N."/>
            <person name="Leonard G."/>
            <person name="Richards T.A."/>
            <person name="Lane C.E."/>
        </authorList>
    </citation>
    <scope>NUCLEOTIDE SEQUENCE [LARGE SCALE GENOMIC DNA]</scope>
    <source>
        <strain evidence="1 2">ATCC 34112</strain>
    </source>
</reference>
<organism evidence="1 2">
    <name type="scientific">Thraustotheca clavata</name>
    <dbReference type="NCBI Taxonomy" id="74557"/>
    <lineage>
        <taxon>Eukaryota</taxon>
        <taxon>Sar</taxon>
        <taxon>Stramenopiles</taxon>
        <taxon>Oomycota</taxon>
        <taxon>Saprolegniomycetes</taxon>
        <taxon>Saprolegniales</taxon>
        <taxon>Achlyaceae</taxon>
        <taxon>Thraustotheca</taxon>
    </lineage>
</organism>
<dbReference type="InterPro" id="IPR032675">
    <property type="entry name" value="LRR_dom_sf"/>
</dbReference>
<dbReference type="Proteomes" id="UP000243217">
    <property type="component" value="Unassembled WGS sequence"/>
</dbReference>
<evidence type="ECO:0000313" key="2">
    <source>
        <dbReference type="Proteomes" id="UP000243217"/>
    </source>
</evidence>